<keyword evidence="4" id="KW-1185">Reference proteome</keyword>
<keyword evidence="2" id="KW-0812">Transmembrane</keyword>
<dbReference type="Proteomes" id="UP001365542">
    <property type="component" value="Unassembled WGS sequence"/>
</dbReference>
<feature type="compositionally biased region" description="Basic and acidic residues" evidence="1">
    <location>
        <begin position="1"/>
        <end position="12"/>
    </location>
</feature>
<dbReference type="AlphaFoldDB" id="A0AAV9XJ72"/>
<dbReference type="EMBL" id="JAVHJO010000003">
    <property type="protein sequence ID" value="KAK6541999.1"/>
    <property type="molecule type" value="Genomic_DNA"/>
</dbReference>
<proteinExistence type="predicted"/>
<protein>
    <submittedName>
        <fullName evidence="3">Uncharacterized protein</fullName>
    </submittedName>
</protein>
<organism evidence="3 4">
    <name type="scientific">Orbilia ellipsospora</name>
    <dbReference type="NCBI Taxonomy" id="2528407"/>
    <lineage>
        <taxon>Eukaryota</taxon>
        <taxon>Fungi</taxon>
        <taxon>Dikarya</taxon>
        <taxon>Ascomycota</taxon>
        <taxon>Pezizomycotina</taxon>
        <taxon>Orbiliomycetes</taxon>
        <taxon>Orbiliales</taxon>
        <taxon>Orbiliaceae</taxon>
        <taxon>Orbilia</taxon>
    </lineage>
</organism>
<keyword evidence="2" id="KW-1133">Transmembrane helix</keyword>
<name>A0AAV9XJ72_9PEZI</name>
<sequence>MSSHLVDSRPQDIEPTTTLRSATSEANPPSTVHPTTEPVNNTHAEPANAVAPAQQDASVHTSRDVNRNINTVEPIPSVPPPAYLPPPECRGSRLYDFDDLSSTSHHDQDDDLERAQPPPPYTGPARQPTIILFSRQPGDAAIVSHYPTMDSYMKRSKRMKLYGAVTLAALIIIGIVLLGTLIARQQLGGDSDESDRLG</sequence>
<feature type="compositionally biased region" description="Polar residues" evidence="1">
    <location>
        <begin position="14"/>
        <end position="43"/>
    </location>
</feature>
<comment type="caution">
    <text evidence="3">The sequence shown here is derived from an EMBL/GenBank/DDBJ whole genome shotgun (WGS) entry which is preliminary data.</text>
</comment>
<evidence type="ECO:0000313" key="3">
    <source>
        <dbReference type="EMBL" id="KAK6541999.1"/>
    </source>
</evidence>
<evidence type="ECO:0000313" key="4">
    <source>
        <dbReference type="Proteomes" id="UP001365542"/>
    </source>
</evidence>
<gene>
    <name evidence="3" type="ORF">TWF694_007771</name>
</gene>
<feature type="region of interest" description="Disordered" evidence="1">
    <location>
        <begin position="1"/>
        <end position="127"/>
    </location>
</feature>
<evidence type="ECO:0000256" key="2">
    <source>
        <dbReference type="SAM" id="Phobius"/>
    </source>
</evidence>
<feature type="transmembrane region" description="Helical" evidence="2">
    <location>
        <begin position="161"/>
        <end position="183"/>
    </location>
</feature>
<reference evidence="3 4" key="1">
    <citation type="submission" date="2019-10" db="EMBL/GenBank/DDBJ databases">
        <authorList>
            <person name="Palmer J.M."/>
        </authorList>
    </citation>
    <scope>NUCLEOTIDE SEQUENCE [LARGE SCALE GENOMIC DNA]</scope>
    <source>
        <strain evidence="3 4">TWF694</strain>
    </source>
</reference>
<evidence type="ECO:0000256" key="1">
    <source>
        <dbReference type="SAM" id="MobiDB-lite"/>
    </source>
</evidence>
<feature type="compositionally biased region" description="Pro residues" evidence="1">
    <location>
        <begin position="76"/>
        <end position="88"/>
    </location>
</feature>
<accession>A0AAV9XJ72</accession>
<keyword evidence="2" id="KW-0472">Membrane</keyword>